<name>A0A4R1XM38_ACICA</name>
<organism evidence="7 8">
    <name type="scientific">Acinetobacter calcoaceticus</name>
    <dbReference type="NCBI Taxonomy" id="471"/>
    <lineage>
        <taxon>Bacteria</taxon>
        <taxon>Pseudomonadati</taxon>
        <taxon>Pseudomonadota</taxon>
        <taxon>Gammaproteobacteria</taxon>
        <taxon>Moraxellales</taxon>
        <taxon>Moraxellaceae</taxon>
        <taxon>Acinetobacter</taxon>
        <taxon>Acinetobacter calcoaceticus/baumannii complex</taxon>
    </lineage>
</organism>
<dbReference type="FunFam" id="3.40.800.10:FF:000002">
    <property type="entry name" value="Agmatinase"/>
    <property type="match status" value="1"/>
</dbReference>
<dbReference type="PIRSF" id="PIRSF036979">
    <property type="entry name" value="Arginase"/>
    <property type="match status" value="1"/>
</dbReference>
<dbReference type="GO" id="GO:0046872">
    <property type="term" value="F:metal ion binding"/>
    <property type="evidence" value="ECO:0007669"/>
    <property type="project" value="UniProtKB-KW"/>
</dbReference>
<feature type="binding site" evidence="5">
    <location>
        <position position="155"/>
    </location>
    <ligand>
        <name>Mn(2+)</name>
        <dbReference type="ChEBI" id="CHEBI:29035"/>
        <label>1</label>
    </ligand>
</feature>
<dbReference type="InterPro" id="IPR020855">
    <property type="entry name" value="Ureohydrolase_Mn_BS"/>
</dbReference>
<evidence type="ECO:0000313" key="8">
    <source>
        <dbReference type="Proteomes" id="UP000294963"/>
    </source>
</evidence>
<evidence type="ECO:0000256" key="3">
    <source>
        <dbReference type="ARBA" id="ARBA00022801"/>
    </source>
</evidence>
<dbReference type="InterPro" id="IPR006035">
    <property type="entry name" value="Ureohydrolase"/>
</dbReference>
<dbReference type="EMBL" id="SLVJ01000021">
    <property type="protein sequence ID" value="TCM63300.1"/>
    <property type="molecule type" value="Genomic_DNA"/>
</dbReference>
<keyword evidence="4 5" id="KW-0464">Manganese</keyword>
<dbReference type="PANTHER" id="PTHR11358">
    <property type="entry name" value="ARGINASE/AGMATINASE"/>
    <property type="match status" value="1"/>
</dbReference>
<sequence length="324" mass="35039">MPTTFNAPLSGNEMPRFGGIASMLRLPILSQTALEQDLAQLDAAFIGIPLDIGTSLRAGTRFGPRQIRAESVMIRPYNMATGAAPFDCLNVADIGDVAINTFNLLDSIRIIEQAYDHILRHNIIPLTLGGDHTITLPILRALHKKYGPVGLIHIDAHADVNDEMFGEKIAHGTTFRRAVDEGLLDCQRVAQIGLRAQGYSADDFNWSRRQGFRVVQAEECWHQSLTPLMNEIKAKVSGGPVYLSFDIDGIDPAWAPGTGTPEVGGLTTIQALEIIRGCAGLDIIGADLVEVSPPYDTSGNTALLGANLLFEMLCILPGVNKKTD</sequence>
<evidence type="ECO:0000256" key="2">
    <source>
        <dbReference type="ARBA" id="ARBA00022723"/>
    </source>
</evidence>
<keyword evidence="3 6" id="KW-0378">Hydrolase</keyword>
<dbReference type="Pfam" id="PF00491">
    <property type="entry name" value="Arginase"/>
    <property type="match status" value="1"/>
</dbReference>
<feature type="binding site" evidence="5">
    <location>
        <position position="132"/>
    </location>
    <ligand>
        <name>Mn(2+)</name>
        <dbReference type="ChEBI" id="CHEBI:29035"/>
        <label>1</label>
    </ligand>
</feature>
<reference evidence="7 8" key="1">
    <citation type="submission" date="2019-03" db="EMBL/GenBank/DDBJ databases">
        <title>Genomic analyses of the natural microbiome of Caenorhabditis elegans.</title>
        <authorList>
            <person name="Samuel B."/>
        </authorList>
    </citation>
    <scope>NUCLEOTIDE SEQUENCE [LARGE SCALE GENOMIC DNA]</scope>
    <source>
        <strain evidence="7 8">JUb89</strain>
    </source>
</reference>
<gene>
    <name evidence="7" type="ORF">EC844_12125</name>
</gene>
<dbReference type="AlphaFoldDB" id="A0A4R1XM38"/>
<dbReference type="GO" id="GO:0033389">
    <property type="term" value="P:putrescine biosynthetic process from arginine, via agmatine"/>
    <property type="evidence" value="ECO:0007669"/>
    <property type="project" value="TreeGrafter"/>
</dbReference>
<comment type="cofactor">
    <cofactor evidence="5">
        <name>Mn(2+)</name>
        <dbReference type="ChEBI" id="CHEBI:29035"/>
    </cofactor>
    <text evidence="5">Binds 2 manganese ions per subunit.</text>
</comment>
<proteinExistence type="inferred from homology"/>
<dbReference type="InterPro" id="IPR005925">
    <property type="entry name" value="Agmatinase-rel"/>
</dbReference>
<dbReference type="GO" id="GO:0047971">
    <property type="term" value="F:guanidinobutyrase activity"/>
    <property type="evidence" value="ECO:0007669"/>
    <property type="project" value="UniProtKB-ARBA"/>
</dbReference>
<feature type="binding site" evidence="5">
    <location>
        <position position="157"/>
    </location>
    <ligand>
        <name>Mn(2+)</name>
        <dbReference type="ChEBI" id="CHEBI:29035"/>
        <label>1</label>
    </ligand>
</feature>
<dbReference type="Gene3D" id="3.40.800.10">
    <property type="entry name" value="Ureohydrolase domain"/>
    <property type="match status" value="1"/>
</dbReference>
<dbReference type="Proteomes" id="UP000294963">
    <property type="component" value="Unassembled WGS sequence"/>
</dbReference>
<dbReference type="PROSITE" id="PS51409">
    <property type="entry name" value="ARGINASE_2"/>
    <property type="match status" value="1"/>
</dbReference>
<dbReference type="CDD" id="cd11592">
    <property type="entry name" value="Agmatinase_PAH"/>
    <property type="match status" value="1"/>
</dbReference>
<feature type="binding site" evidence="5">
    <location>
        <position position="159"/>
    </location>
    <ligand>
        <name>Mn(2+)</name>
        <dbReference type="ChEBI" id="CHEBI:29035"/>
        <label>1</label>
    </ligand>
</feature>
<dbReference type="OrthoDB" id="9789727at2"/>
<comment type="similarity">
    <text evidence="1">Belongs to the arginase family. Agmatinase subfamily.</text>
</comment>
<evidence type="ECO:0000256" key="6">
    <source>
        <dbReference type="RuleBase" id="RU003684"/>
    </source>
</evidence>
<keyword evidence="8" id="KW-1185">Reference proteome</keyword>
<dbReference type="GO" id="GO:0008783">
    <property type="term" value="F:agmatinase activity"/>
    <property type="evidence" value="ECO:0007669"/>
    <property type="project" value="TreeGrafter"/>
</dbReference>
<comment type="caution">
    <text evidence="7">The sequence shown here is derived from an EMBL/GenBank/DDBJ whole genome shotgun (WGS) entry which is preliminary data.</text>
</comment>
<dbReference type="PANTHER" id="PTHR11358:SF26">
    <property type="entry name" value="GUANIDINO ACID HYDROLASE, MITOCHONDRIAL"/>
    <property type="match status" value="1"/>
</dbReference>
<evidence type="ECO:0000256" key="5">
    <source>
        <dbReference type="PIRSR" id="PIRSR036979-1"/>
    </source>
</evidence>
<dbReference type="SUPFAM" id="SSF52768">
    <property type="entry name" value="Arginase/deacetylase"/>
    <property type="match status" value="1"/>
</dbReference>
<dbReference type="NCBIfam" id="TIGR01230">
    <property type="entry name" value="agmatinase"/>
    <property type="match status" value="1"/>
</dbReference>
<accession>A0A4R1XM38</accession>
<protein>
    <submittedName>
        <fullName evidence="7">Agmatinase</fullName>
    </submittedName>
</protein>
<evidence type="ECO:0000313" key="7">
    <source>
        <dbReference type="EMBL" id="TCM63300.1"/>
    </source>
</evidence>
<evidence type="ECO:0000256" key="1">
    <source>
        <dbReference type="ARBA" id="ARBA00009227"/>
    </source>
</evidence>
<feature type="binding site" evidence="5">
    <location>
        <position position="248"/>
    </location>
    <ligand>
        <name>Mn(2+)</name>
        <dbReference type="ChEBI" id="CHEBI:29035"/>
        <label>1</label>
    </ligand>
</feature>
<dbReference type="PROSITE" id="PS01053">
    <property type="entry name" value="ARGINASE_1"/>
    <property type="match status" value="1"/>
</dbReference>
<dbReference type="InterPro" id="IPR023696">
    <property type="entry name" value="Ureohydrolase_dom_sf"/>
</dbReference>
<keyword evidence="2 5" id="KW-0479">Metal-binding</keyword>
<evidence type="ECO:0000256" key="4">
    <source>
        <dbReference type="ARBA" id="ARBA00023211"/>
    </source>
</evidence>
<dbReference type="PRINTS" id="PR00116">
    <property type="entry name" value="ARGINASE"/>
</dbReference>
<feature type="binding site" evidence="5">
    <location>
        <position position="246"/>
    </location>
    <ligand>
        <name>Mn(2+)</name>
        <dbReference type="ChEBI" id="CHEBI:29035"/>
        <label>1</label>
    </ligand>
</feature>